<reference evidence="1 2" key="1">
    <citation type="submission" date="2019-07" db="EMBL/GenBank/DDBJ databases">
        <title>WGS assembly of Gossypium mustelinum.</title>
        <authorList>
            <person name="Chen Z.J."/>
            <person name="Sreedasyam A."/>
            <person name="Ando A."/>
            <person name="Song Q."/>
            <person name="De L."/>
            <person name="Hulse-Kemp A."/>
            <person name="Ding M."/>
            <person name="Ye W."/>
            <person name="Kirkbride R."/>
            <person name="Jenkins J."/>
            <person name="Plott C."/>
            <person name="Lovell J."/>
            <person name="Lin Y.-M."/>
            <person name="Vaughn R."/>
            <person name="Liu B."/>
            <person name="Li W."/>
            <person name="Simpson S."/>
            <person name="Scheffler B."/>
            <person name="Saski C."/>
            <person name="Grover C."/>
            <person name="Hu G."/>
            <person name="Conover J."/>
            <person name="Carlson J."/>
            <person name="Shu S."/>
            <person name="Boston L."/>
            <person name="Williams M."/>
            <person name="Peterson D."/>
            <person name="Mcgee K."/>
            <person name="Jones D."/>
            <person name="Wendel J."/>
            <person name="Stelly D."/>
            <person name="Grimwood J."/>
            <person name="Schmutz J."/>
        </authorList>
    </citation>
    <scope>NUCLEOTIDE SEQUENCE [LARGE SCALE GENOMIC DNA]</scope>
    <source>
        <strain evidence="1">1408120.09</strain>
    </source>
</reference>
<gene>
    <name evidence="1" type="ORF">E1A91_A12G193200v1</name>
</gene>
<proteinExistence type="predicted"/>
<protein>
    <recommendedName>
        <fullName evidence="3">Exonuclease domain-containing protein</fullName>
    </recommendedName>
</protein>
<sequence>MKMATLANYFEIGVQSHRSLDDVRMNLEVVKYCATVLFLESSLPDILTGNHRVPRYHRVVMTASHLPSSLVQTCTHFLQVQLQKMFQIYLWQV</sequence>
<dbReference type="EMBL" id="CM017647">
    <property type="protein sequence ID" value="TYJ05860.1"/>
    <property type="molecule type" value="Genomic_DNA"/>
</dbReference>
<name>A0A5D2WWC5_GOSMU</name>
<evidence type="ECO:0008006" key="3">
    <source>
        <dbReference type="Google" id="ProtNLM"/>
    </source>
</evidence>
<dbReference type="Proteomes" id="UP000323597">
    <property type="component" value="Chromosome A12"/>
</dbReference>
<keyword evidence="2" id="KW-1185">Reference proteome</keyword>
<evidence type="ECO:0000313" key="1">
    <source>
        <dbReference type="EMBL" id="TYJ05860.1"/>
    </source>
</evidence>
<dbReference type="AlphaFoldDB" id="A0A5D2WWC5"/>
<accession>A0A5D2WWC5</accession>
<evidence type="ECO:0000313" key="2">
    <source>
        <dbReference type="Proteomes" id="UP000323597"/>
    </source>
</evidence>
<organism evidence="1 2">
    <name type="scientific">Gossypium mustelinum</name>
    <name type="common">Cotton</name>
    <name type="synonym">Gossypium caicoense</name>
    <dbReference type="NCBI Taxonomy" id="34275"/>
    <lineage>
        <taxon>Eukaryota</taxon>
        <taxon>Viridiplantae</taxon>
        <taxon>Streptophyta</taxon>
        <taxon>Embryophyta</taxon>
        <taxon>Tracheophyta</taxon>
        <taxon>Spermatophyta</taxon>
        <taxon>Magnoliopsida</taxon>
        <taxon>eudicotyledons</taxon>
        <taxon>Gunneridae</taxon>
        <taxon>Pentapetalae</taxon>
        <taxon>rosids</taxon>
        <taxon>malvids</taxon>
        <taxon>Malvales</taxon>
        <taxon>Malvaceae</taxon>
        <taxon>Malvoideae</taxon>
        <taxon>Gossypium</taxon>
    </lineage>
</organism>